<dbReference type="Gene3D" id="2.120.10.30">
    <property type="entry name" value="TolB, C-terminal domain"/>
    <property type="match status" value="3"/>
</dbReference>
<keyword evidence="4" id="KW-0472">Membrane</keyword>
<dbReference type="InterPro" id="IPR011659">
    <property type="entry name" value="WD40"/>
</dbReference>
<dbReference type="OrthoDB" id="9782895at2"/>
<feature type="domain" description="OmpR/PhoB-type" evidence="5">
    <location>
        <begin position="4"/>
        <end position="104"/>
    </location>
</feature>
<dbReference type="EMBL" id="JQEC01000057">
    <property type="protein sequence ID" value="KGJ89041.1"/>
    <property type="molecule type" value="Genomic_DNA"/>
</dbReference>
<protein>
    <submittedName>
        <fullName evidence="6">Transcriptional regulator, winged helix family</fullName>
    </submittedName>
</protein>
<feature type="DNA-binding region" description="OmpR/PhoB-type" evidence="3">
    <location>
        <begin position="4"/>
        <end position="104"/>
    </location>
</feature>
<dbReference type="InterPro" id="IPR016032">
    <property type="entry name" value="Sig_transdc_resp-reg_C-effctor"/>
</dbReference>
<proteinExistence type="inferred from homology"/>
<dbReference type="InterPro" id="IPR001867">
    <property type="entry name" value="OmpR/PhoB-type_DNA-bd"/>
</dbReference>
<organism evidence="6 7">
    <name type="scientific">Colwellia psychrerythraea</name>
    <name type="common">Vibrio psychroerythus</name>
    <dbReference type="NCBI Taxonomy" id="28229"/>
    <lineage>
        <taxon>Bacteria</taxon>
        <taxon>Pseudomonadati</taxon>
        <taxon>Pseudomonadota</taxon>
        <taxon>Gammaproteobacteria</taxon>
        <taxon>Alteromonadales</taxon>
        <taxon>Colwelliaceae</taxon>
        <taxon>Colwellia</taxon>
    </lineage>
</organism>
<dbReference type="InterPro" id="IPR011042">
    <property type="entry name" value="6-blade_b-propeller_TolB-like"/>
</dbReference>
<dbReference type="Gene3D" id="1.10.10.10">
    <property type="entry name" value="Winged helix-like DNA-binding domain superfamily/Winged helix DNA-binding domain"/>
    <property type="match status" value="1"/>
</dbReference>
<dbReference type="PROSITE" id="PS51755">
    <property type="entry name" value="OMPR_PHOB"/>
    <property type="match status" value="1"/>
</dbReference>
<dbReference type="PANTHER" id="PTHR36842:SF1">
    <property type="entry name" value="PROTEIN TOLB"/>
    <property type="match status" value="1"/>
</dbReference>
<dbReference type="AlphaFoldDB" id="A0A099KFB7"/>
<dbReference type="SMART" id="SM00862">
    <property type="entry name" value="Trans_reg_C"/>
    <property type="match status" value="1"/>
</dbReference>
<dbReference type="Pfam" id="PF00486">
    <property type="entry name" value="Trans_reg_C"/>
    <property type="match status" value="1"/>
</dbReference>
<evidence type="ECO:0000256" key="4">
    <source>
        <dbReference type="SAM" id="Phobius"/>
    </source>
</evidence>
<evidence type="ECO:0000313" key="7">
    <source>
        <dbReference type="Proteomes" id="UP000029868"/>
    </source>
</evidence>
<dbReference type="PANTHER" id="PTHR36842">
    <property type="entry name" value="PROTEIN TOLB HOMOLOG"/>
    <property type="match status" value="1"/>
</dbReference>
<dbReference type="PATRIC" id="fig|28229.3.peg.4008"/>
<comment type="similarity">
    <text evidence="1">Belongs to the TolB family.</text>
</comment>
<dbReference type="Pfam" id="PF07676">
    <property type="entry name" value="PD40"/>
    <property type="match status" value="2"/>
</dbReference>
<evidence type="ECO:0000256" key="1">
    <source>
        <dbReference type="ARBA" id="ARBA00009820"/>
    </source>
</evidence>
<reference evidence="6 7" key="1">
    <citation type="submission" date="2014-08" db="EMBL/GenBank/DDBJ databases">
        <title>Genomic and Phenotypic Diversity of Colwellia psychrerythraea strains from Disparate Marine Basins.</title>
        <authorList>
            <person name="Techtmann S.M."/>
            <person name="Stelling S.C."/>
            <person name="Utturkar S.M."/>
            <person name="Alshibli N."/>
            <person name="Harris A."/>
            <person name="Brown S.D."/>
            <person name="Hazen T.C."/>
        </authorList>
    </citation>
    <scope>NUCLEOTIDE SEQUENCE [LARGE SCALE GENOMIC DNA]</scope>
    <source>
        <strain evidence="6 7">GAB14E</strain>
    </source>
</reference>
<sequence length="745" mass="85419">MISNKPFKINHYLITPAEFSIQADGLDKQSLQPKFIEVLFYLAEHHGRVVPRDELIDHIWGQDSYVGEKSLTNAIWHLRKKLTSDDGEEEIIKTIRKAGYQLMPEPQWLAEISKLNKLSNPELVESSINYSIDSSIENSTDSSAYQEQGIQTKKRAEDVAEKFSNKSYKLKINSTYILVTLIISLLVLLYVQQLPNNESPEITSITNHPGSELFPSPSPDGRYLVYSQVSANQPTNLFMKDTHQVELPPKQLTFDSAIERHSVWSNDGQYLYFSRKNKTNNSCFYIQLKVASQQETRLATCPMQGVYYYLDISPDDQTLAVYNKGALAKRTGIYFIDLSSQNFAMIRFSCDRVCTYKDRDMSFSPDGKYLAVARRINRLSENIYLINLATKETEQLTFDEEDIVGMSWFGDSQRLAFAAQRADNRFGFVIDIDSRAKQALNLTGFSYPSIAKQSQQLYYQERKENSSLVSLQLNDVIASSPFPVLQSNFTYESPDYNQINDLIVFSSNESGFDELWSAKPDGSARKQLTNLKQTLRYPKWSHDGQKVAFLAPLSEERGDGIYIYSRINQRVTLLKSPFVQHNRPNWSIDDSEIISAIYGDKHTDIYSINIADASTKRLTFDGARYGVMISADILLYTKLRKGLWQKNINNMQAGDRVIEGDFFNTLYAWTYEQGHVFYQKTFDDHYQLVSYDIENKIQTPLVRLPLNTISKTDSITYIATKDRLLYTSSSFPQANIKMVPSQHLF</sequence>
<dbReference type="SUPFAM" id="SSF46894">
    <property type="entry name" value="C-terminal effector domain of the bipartite response regulators"/>
    <property type="match status" value="1"/>
</dbReference>
<keyword evidence="4" id="KW-1133">Transmembrane helix</keyword>
<dbReference type="GO" id="GO:0006355">
    <property type="term" value="P:regulation of DNA-templated transcription"/>
    <property type="evidence" value="ECO:0007669"/>
    <property type="project" value="InterPro"/>
</dbReference>
<keyword evidence="2 3" id="KW-0238">DNA-binding</keyword>
<dbReference type="CDD" id="cd00383">
    <property type="entry name" value="trans_reg_C"/>
    <property type="match status" value="1"/>
</dbReference>
<name>A0A099KFB7_COLPS</name>
<comment type="caution">
    <text evidence="6">The sequence shown here is derived from an EMBL/GenBank/DDBJ whole genome shotgun (WGS) entry which is preliminary data.</text>
</comment>
<evidence type="ECO:0000259" key="5">
    <source>
        <dbReference type="PROSITE" id="PS51755"/>
    </source>
</evidence>
<evidence type="ECO:0000256" key="2">
    <source>
        <dbReference type="ARBA" id="ARBA00023125"/>
    </source>
</evidence>
<dbReference type="GO" id="GO:0003677">
    <property type="term" value="F:DNA binding"/>
    <property type="evidence" value="ECO:0007669"/>
    <property type="project" value="UniProtKB-UniRule"/>
</dbReference>
<dbReference type="Proteomes" id="UP000029868">
    <property type="component" value="Unassembled WGS sequence"/>
</dbReference>
<evidence type="ECO:0000313" key="6">
    <source>
        <dbReference type="EMBL" id="KGJ89041.1"/>
    </source>
</evidence>
<dbReference type="InterPro" id="IPR036388">
    <property type="entry name" value="WH-like_DNA-bd_sf"/>
</dbReference>
<evidence type="ECO:0000256" key="3">
    <source>
        <dbReference type="PROSITE-ProRule" id="PRU01091"/>
    </source>
</evidence>
<accession>A0A099KFB7</accession>
<dbReference type="RefSeq" id="WP_033083956.1">
    <property type="nucleotide sequence ID" value="NZ_JQEC01000057.1"/>
</dbReference>
<dbReference type="GO" id="GO:0000160">
    <property type="term" value="P:phosphorelay signal transduction system"/>
    <property type="evidence" value="ECO:0007669"/>
    <property type="project" value="InterPro"/>
</dbReference>
<gene>
    <name evidence="6" type="ORF">GAB14E_4037</name>
</gene>
<keyword evidence="4" id="KW-0812">Transmembrane</keyword>
<dbReference type="SUPFAM" id="SSF82171">
    <property type="entry name" value="DPP6 N-terminal domain-like"/>
    <property type="match status" value="1"/>
</dbReference>
<feature type="transmembrane region" description="Helical" evidence="4">
    <location>
        <begin position="172"/>
        <end position="191"/>
    </location>
</feature>